<dbReference type="Proteomes" id="UP000222788">
    <property type="component" value="Unassembled WGS sequence"/>
</dbReference>
<organism evidence="3 4">
    <name type="scientific">Ceratocystis fimbriata CBS 114723</name>
    <dbReference type="NCBI Taxonomy" id="1035309"/>
    <lineage>
        <taxon>Eukaryota</taxon>
        <taxon>Fungi</taxon>
        <taxon>Dikarya</taxon>
        <taxon>Ascomycota</taxon>
        <taxon>Pezizomycotina</taxon>
        <taxon>Sordariomycetes</taxon>
        <taxon>Hypocreomycetidae</taxon>
        <taxon>Microascales</taxon>
        <taxon>Ceratocystidaceae</taxon>
        <taxon>Ceratocystis</taxon>
    </lineage>
</organism>
<proteinExistence type="inferred from homology"/>
<dbReference type="EMBL" id="APWK03000161">
    <property type="protein sequence ID" value="PHH49904.1"/>
    <property type="molecule type" value="Genomic_DNA"/>
</dbReference>
<dbReference type="STRING" id="1035309.A0A2C5WW99"/>
<dbReference type="GO" id="GO:0005634">
    <property type="term" value="C:nucleus"/>
    <property type="evidence" value="ECO:0007669"/>
    <property type="project" value="TreeGrafter"/>
</dbReference>
<evidence type="ECO:0000313" key="3">
    <source>
        <dbReference type="EMBL" id="PHH49904.1"/>
    </source>
</evidence>
<dbReference type="InterPro" id="IPR038356">
    <property type="entry name" value="Tma16_sf"/>
</dbReference>
<reference evidence="3 4" key="1">
    <citation type="journal article" date="2013" name="Fungal Biol.">
        <title>Analysis of microsatellite markers in the genome of the plant pathogen Ceratocystis fimbriata.</title>
        <authorList>
            <person name="Simpson M.C."/>
            <person name="Wilken P.M."/>
            <person name="Coetzee M.P."/>
            <person name="Wingfield M.J."/>
            <person name="Wingfield B.D."/>
        </authorList>
    </citation>
    <scope>NUCLEOTIDE SEQUENCE [LARGE SCALE GENOMIC DNA]</scope>
    <source>
        <strain evidence="3 4">CBS 114723</strain>
    </source>
</reference>
<dbReference type="Pfam" id="PF11176">
    <property type="entry name" value="Tma16"/>
    <property type="match status" value="1"/>
</dbReference>
<feature type="compositionally biased region" description="Basic residues" evidence="2">
    <location>
        <begin position="7"/>
        <end position="17"/>
    </location>
</feature>
<dbReference type="AlphaFoldDB" id="A0A2C5WW99"/>
<comment type="caution">
    <text evidence="3">The sequence shown here is derived from an EMBL/GenBank/DDBJ whole genome shotgun (WGS) entry which is preliminary data.</text>
</comment>
<evidence type="ECO:0000313" key="4">
    <source>
        <dbReference type="Proteomes" id="UP000222788"/>
    </source>
</evidence>
<evidence type="ECO:0000256" key="1">
    <source>
        <dbReference type="ARBA" id="ARBA00034127"/>
    </source>
</evidence>
<dbReference type="OrthoDB" id="270284at2759"/>
<dbReference type="Gene3D" id="1.20.1440.170">
    <property type="entry name" value="Translation machinery-associated protein 16-like"/>
    <property type="match status" value="1"/>
</dbReference>
<evidence type="ECO:0000256" key="2">
    <source>
        <dbReference type="SAM" id="MobiDB-lite"/>
    </source>
</evidence>
<dbReference type="PANTHER" id="PTHR13349">
    <property type="entry name" value="TRANSLATION MACHINERY-ASSOCIATED PROTEIN 16"/>
    <property type="match status" value="1"/>
</dbReference>
<dbReference type="InterPro" id="IPR021346">
    <property type="entry name" value="Tma16"/>
</dbReference>
<dbReference type="PANTHER" id="PTHR13349:SF2">
    <property type="entry name" value="TRANSLATION MACHINERY-ASSOCIATED PROTEIN 16"/>
    <property type="match status" value="1"/>
</dbReference>
<reference evidence="3 4" key="2">
    <citation type="journal article" date="2013" name="IMA Fungus">
        <title>IMA Genome-F 1: Ceratocystis fimbriata: Draft nuclear genome sequence for the plant pathogen, Ceratocystis fimbriata.</title>
        <authorList>
            <person name="Wilken P.M."/>
            <person name="Steenkamp E.T."/>
            <person name="Wingfield M.J."/>
            <person name="de Beer Z.W."/>
            <person name="Wingfield B.D."/>
        </authorList>
    </citation>
    <scope>NUCLEOTIDE SEQUENCE [LARGE SCALE GENOMIC DNA]</scope>
    <source>
        <strain evidence="3 4">CBS 114723</strain>
    </source>
</reference>
<protein>
    <submittedName>
        <fullName evidence="3">Translation machinery-associated protein 16</fullName>
    </submittedName>
</protein>
<feature type="region of interest" description="Disordered" evidence="2">
    <location>
        <begin position="1"/>
        <end position="27"/>
    </location>
</feature>
<comment type="similarity">
    <text evidence="1">Belongs to the TMA16 family.</text>
</comment>
<sequence>MPTTFQKVKKQITKKRMGSGSADALHEFSRDSRRLRKASIRDSRMAQQAALRGKREQPLLDRASFFQTLSQTKDGSPFTSEELYLAVKTYVQQYDEELEEVKKTRRAGRPPSTREHQLQVKKQEYEEEFKLGFLVPDLTAEKNIIMLATWSGNWAHLSHVAWVRVPLEGEARPTTFPPKGF</sequence>
<accession>A0A2C5WW99</accession>
<keyword evidence="4" id="KW-1185">Reference proteome</keyword>
<name>A0A2C5WW99_9PEZI</name>
<gene>
    <name evidence="3" type="primary">TMA16</name>
    <name evidence="3" type="ORF">CFIMG_003117RA</name>
</gene>